<keyword evidence="3" id="KW-1185">Reference proteome</keyword>
<dbReference type="OrthoDB" id="9806656at2"/>
<keyword evidence="2" id="KW-0456">Lyase</keyword>
<dbReference type="SUPFAM" id="SSF51726">
    <property type="entry name" value="UROD/MetE-like"/>
    <property type="match status" value="1"/>
</dbReference>
<proteinExistence type="predicted"/>
<dbReference type="InterPro" id="IPR000257">
    <property type="entry name" value="Uroporphyrinogen_deCOase"/>
</dbReference>
<evidence type="ECO:0000313" key="2">
    <source>
        <dbReference type="EMBL" id="QDU63465.1"/>
    </source>
</evidence>
<reference evidence="2 3" key="1">
    <citation type="submission" date="2019-02" db="EMBL/GenBank/DDBJ databases">
        <title>Deep-cultivation of Planctomycetes and their phenomic and genomic characterization uncovers novel biology.</title>
        <authorList>
            <person name="Wiegand S."/>
            <person name="Jogler M."/>
            <person name="Boedeker C."/>
            <person name="Pinto D."/>
            <person name="Vollmers J."/>
            <person name="Rivas-Marin E."/>
            <person name="Kohn T."/>
            <person name="Peeters S.H."/>
            <person name="Heuer A."/>
            <person name="Rast P."/>
            <person name="Oberbeckmann S."/>
            <person name="Bunk B."/>
            <person name="Jeske O."/>
            <person name="Meyerdierks A."/>
            <person name="Storesund J.E."/>
            <person name="Kallscheuer N."/>
            <person name="Luecker S."/>
            <person name="Lage O.M."/>
            <person name="Pohl T."/>
            <person name="Merkel B.J."/>
            <person name="Hornburger P."/>
            <person name="Mueller R.-W."/>
            <person name="Bruemmer F."/>
            <person name="Labrenz M."/>
            <person name="Spormann A.M."/>
            <person name="Op den Camp H."/>
            <person name="Overmann J."/>
            <person name="Amann R."/>
            <person name="Jetten M.S.M."/>
            <person name="Mascher T."/>
            <person name="Medema M.H."/>
            <person name="Devos D.P."/>
            <person name="Kaster A.-K."/>
            <person name="Ovreas L."/>
            <person name="Rohde M."/>
            <person name="Galperin M.Y."/>
            <person name="Jogler C."/>
        </authorList>
    </citation>
    <scope>NUCLEOTIDE SEQUENCE [LARGE SCALE GENOMIC DNA]</scope>
    <source>
        <strain evidence="2 3">Pan216</strain>
    </source>
</reference>
<dbReference type="EC" id="4.1.1.37" evidence="2"/>
<feature type="domain" description="Uroporphyrinogen decarboxylase (URO-D)" evidence="1">
    <location>
        <begin position="10"/>
        <end position="337"/>
    </location>
</feature>
<dbReference type="GO" id="GO:0005829">
    <property type="term" value="C:cytosol"/>
    <property type="evidence" value="ECO:0007669"/>
    <property type="project" value="TreeGrafter"/>
</dbReference>
<evidence type="ECO:0000259" key="1">
    <source>
        <dbReference type="Pfam" id="PF01208"/>
    </source>
</evidence>
<accession>A0A518B920</accession>
<name>A0A518B920_9BACT</name>
<dbReference type="Gene3D" id="3.20.20.210">
    <property type="match status" value="1"/>
</dbReference>
<dbReference type="GO" id="GO:0006783">
    <property type="term" value="P:heme biosynthetic process"/>
    <property type="evidence" value="ECO:0007669"/>
    <property type="project" value="TreeGrafter"/>
</dbReference>
<dbReference type="PANTHER" id="PTHR21091:SF169">
    <property type="entry name" value="UROPORPHYRINOGEN DECARBOXYLASE"/>
    <property type="match status" value="1"/>
</dbReference>
<gene>
    <name evidence="2" type="primary">hemE</name>
    <name evidence="2" type="ORF">Pan216_43450</name>
</gene>
<dbReference type="InterPro" id="IPR038071">
    <property type="entry name" value="UROD/MetE-like_sf"/>
</dbReference>
<dbReference type="KEGG" id="knv:Pan216_43450"/>
<organism evidence="2 3">
    <name type="scientific">Kolteria novifilia</name>
    <dbReference type="NCBI Taxonomy" id="2527975"/>
    <lineage>
        <taxon>Bacteria</taxon>
        <taxon>Pseudomonadati</taxon>
        <taxon>Planctomycetota</taxon>
        <taxon>Planctomycetia</taxon>
        <taxon>Kolteriales</taxon>
        <taxon>Kolteriaceae</taxon>
        <taxon>Kolteria</taxon>
    </lineage>
</organism>
<dbReference type="PANTHER" id="PTHR21091">
    <property type="entry name" value="METHYLTETRAHYDROFOLATE:HOMOCYSTEINE METHYLTRANSFERASE RELATED"/>
    <property type="match status" value="1"/>
</dbReference>
<dbReference type="Pfam" id="PF01208">
    <property type="entry name" value="URO-D"/>
    <property type="match status" value="1"/>
</dbReference>
<sequence length="338" mass="38012">MAVESGDREHLLTRALRGEKVERTPVWAMRQAGRWDPEFRRLRGDLSFYEFNDNVELSAQATLCPRRFGVDGIILFYDITTLAIAMGQRFKLVPKRGPVPDHPIRSMADVQKLDPTPDPSRYANVLEILRTVKRELDGELPILSFAGAPFTLATYMIGTGKDLVATRRFIAEQGATWRELLERISRATSHFLGDVLGEGAVAYQLFDSWAGGLAREEYLEHAQRYHQRVFSEVAGTSILFVKDLPYVDLAVESGVKVLSLGKNHDLAAIKQRHPDLVVQGNVDHELLIDGSQEEVREATRTCLEHGGGERHVLNLDHGMDRLAKPENFEAFVGVARER</sequence>
<dbReference type="Proteomes" id="UP000317093">
    <property type="component" value="Chromosome"/>
</dbReference>
<dbReference type="AlphaFoldDB" id="A0A518B920"/>
<evidence type="ECO:0000313" key="3">
    <source>
        <dbReference type="Proteomes" id="UP000317093"/>
    </source>
</evidence>
<dbReference type="RefSeq" id="WP_145260964.1">
    <property type="nucleotide sequence ID" value="NZ_CP036279.1"/>
</dbReference>
<protein>
    <submittedName>
        <fullName evidence="2">Uroporphyrinogen decarboxylase</fullName>
        <ecNumber evidence="2">4.1.1.37</ecNumber>
    </submittedName>
</protein>
<dbReference type="EMBL" id="CP036279">
    <property type="protein sequence ID" value="QDU63465.1"/>
    <property type="molecule type" value="Genomic_DNA"/>
</dbReference>
<dbReference type="GO" id="GO:0004853">
    <property type="term" value="F:uroporphyrinogen decarboxylase activity"/>
    <property type="evidence" value="ECO:0007669"/>
    <property type="project" value="UniProtKB-EC"/>
</dbReference>